<dbReference type="RefSeq" id="WP_052442258.1">
    <property type="nucleotide sequence ID" value="NZ_BASE01000113.1"/>
</dbReference>
<dbReference type="STRING" id="1321606.SAMD00020551_4436"/>
<name>A0A0A8X8J9_MESS1</name>
<evidence type="ECO:0000259" key="1">
    <source>
        <dbReference type="PROSITE" id="PS50943"/>
    </source>
</evidence>
<dbReference type="InterPro" id="IPR001387">
    <property type="entry name" value="Cro/C1-type_HTH"/>
</dbReference>
<proteinExistence type="predicted"/>
<organism evidence="2 3">
    <name type="scientific">Mesobacillus selenatarsenatis (strain DSM 18680 / JCM 14380 / FERM P-15431 / SF-1)</name>
    <dbReference type="NCBI Taxonomy" id="1321606"/>
    <lineage>
        <taxon>Bacteria</taxon>
        <taxon>Bacillati</taxon>
        <taxon>Bacillota</taxon>
        <taxon>Bacilli</taxon>
        <taxon>Bacillales</taxon>
        <taxon>Bacillaceae</taxon>
        <taxon>Mesobacillus</taxon>
    </lineage>
</organism>
<dbReference type="InterPro" id="IPR010982">
    <property type="entry name" value="Lambda_DNA-bd_dom_sf"/>
</dbReference>
<dbReference type="AlphaFoldDB" id="A0A0A8X8J9"/>
<accession>A0A0A8X8J9</accession>
<sequence length="128" mass="14631">MNEAGSRTLGEVLYDIRTNKLKLSLRKASDLVGISHNYLNLLEKGIDPRNQRPIQATPEILKRLSEGYDYPYSELLSLGGFMIEHEETSNKVNLKEILQGSKQVTFEDKELNSKEKRKIIDIIKVLLS</sequence>
<dbReference type="SUPFAM" id="SSF47413">
    <property type="entry name" value="lambda repressor-like DNA-binding domains"/>
    <property type="match status" value="1"/>
</dbReference>
<comment type="caution">
    <text evidence="2">The sequence shown here is derived from an EMBL/GenBank/DDBJ whole genome shotgun (WGS) entry which is preliminary data.</text>
</comment>
<protein>
    <recommendedName>
        <fullName evidence="1">HTH cro/C1-type domain-containing protein</fullName>
    </recommendedName>
</protein>
<evidence type="ECO:0000313" key="2">
    <source>
        <dbReference type="EMBL" id="GAM16248.1"/>
    </source>
</evidence>
<dbReference type="SMART" id="SM00530">
    <property type="entry name" value="HTH_XRE"/>
    <property type="match status" value="1"/>
</dbReference>
<feature type="domain" description="HTH cro/C1-type" evidence="1">
    <location>
        <begin position="13"/>
        <end position="75"/>
    </location>
</feature>
<dbReference type="CDD" id="cd00093">
    <property type="entry name" value="HTH_XRE"/>
    <property type="match status" value="1"/>
</dbReference>
<dbReference type="EMBL" id="BASE01000113">
    <property type="protein sequence ID" value="GAM16248.1"/>
    <property type="molecule type" value="Genomic_DNA"/>
</dbReference>
<dbReference type="Proteomes" id="UP000031014">
    <property type="component" value="Unassembled WGS sequence"/>
</dbReference>
<dbReference type="PROSITE" id="PS50943">
    <property type="entry name" value="HTH_CROC1"/>
    <property type="match status" value="1"/>
</dbReference>
<gene>
    <name evidence="2" type="ORF">SAMD00020551_4436</name>
</gene>
<keyword evidence="3" id="KW-1185">Reference proteome</keyword>
<dbReference type="Gene3D" id="1.10.260.40">
    <property type="entry name" value="lambda repressor-like DNA-binding domains"/>
    <property type="match status" value="1"/>
</dbReference>
<reference evidence="2 3" key="1">
    <citation type="submission" date="2013-06" db="EMBL/GenBank/DDBJ databases">
        <title>Whole genome shotgun sequence of Bacillus selenatarsenatis SF-1.</title>
        <authorList>
            <person name="Kuroda M."/>
            <person name="Sei K."/>
            <person name="Yamashita M."/>
            <person name="Ike M."/>
        </authorList>
    </citation>
    <scope>NUCLEOTIDE SEQUENCE [LARGE SCALE GENOMIC DNA]</scope>
    <source>
        <strain evidence="2 3">SF-1</strain>
    </source>
</reference>
<dbReference type="OrthoDB" id="72638at2"/>
<evidence type="ECO:0000313" key="3">
    <source>
        <dbReference type="Proteomes" id="UP000031014"/>
    </source>
</evidence>
<dbReference type="GO" id="GO:0003677">
    <property type="term" value="F:DNA binding"/>
    <property type="evidence" value="ECO:0007669"/>
    <property type="project" value="InterPro"/>
</dbReference>